<gene>
    <name evidence="2" type="ORF">SDC9_90876</name>
</gene>
<dbReference type="AlphaFoldDB" id="A0A644ZUV3"/>
<protein>
    <submittedName>
        <fullName evidence="2">Uncharacterized protein</fullName>
    </submittedName>
</protein>
<evidence type="ECO:0000313" key="2">
    <source>
        <dbReference type="EMBL" id="MPM44198.1"/>
    </source>
</evidence>
<accession>A0A644ZUV3</accession>
<proteinExistence type="predicted"/>
<evidence type="ECO:0000256" key="1">
    <source>
        <dbReference type="SAM" id="Phobius"/>
    </source>
</evidence>
<feature type="transmembrane region" description="Helical" evidence="1">
    <location>
        <begin position="51"/>
        <end position="69"/>
    </location>
</feature>
<keyword evidence="1" id="KW-0472">Membrane</keyword>
<keyword evidence="1" id="KW-0812">Transmembrane</keyword>
<organism evidence="2">
    <name type="scientific">bioreactor metagenome</name>
    <dbReference type="NCBI Taxonomy" id="1076179"/>
    <lineage>
        <taxon>unclassified sequences</taxon>
        <taxon>metagenomes</taxon>
        <taxon>ecological metagenomes</taxon>
    </lineage>
</organism>
<reference evidence="2" key="1">
    <citation type="submission" date="2019-08" db="EMBL/GenBank/DDBJ databases">
        <authorList>
            <person name="Kucharzyk K."/>
            <person name="Murdoch R.W."/>
            <person name="Higgins S."/>
            <person name="Loffler F."/>
        </authorList>
    </citation>
    <scope>NUCLEOTIDE SEQUENCE</scope>
</reference>
<feature type="transmembrane region" description="Helical" evidence="1">
    <location>
        <begin position="20"/>
        <end position="39"/>
    </location>
</feature>
<name>A0A644ZUV3_9ZZZZ</name>
<dbReference type="EMBL" id="VSSQ01010386">
    <property type="protein sequence ID" value="MPM44198.1"/>
    <property type="molecule type" value="Genomic_DNA"/>
</dbReference>
<sequence length="89" mass="10073">MSIFKKMTDFSVNRVRSFSAFDMGLFKLTMFFLGMLFAVNMPRFSKRGKGLIAAVTAILTGTFLGYFFFGERYFELDHDGEAVTVKKGA</sequence>
<keyword evidence="1" id="KW-1133">Transmembrane helix</keyword>
<comment type="caution">
    <text evidence="2">The sequence shown here is derived from an EMBL/GenBank/DDBJ whole genome shotgun (WGS) entry which is preliminary data.</text>
</comment>